<dbReference type="EMBL" id="LN614830">
    <property type="protein sequence ID" value="CEG61676.1"/>
    <property type="molecule type" value="Genomic_DNA"/>
</dbReference>
<reference evidence="2" key="1">
    <citation type="submission" date="2014-09" db="EMBL/GenBank/DDBJ databases">
        <authorList>
            <person name="Gomez-Valero L."/>
        </authorList>
    </citation>
    <scope>NUCLEOTIDE SEQUENCE [LARGE SCALE GENOMIC DNA]</scope>
    <source>
        <strain evidence="2">ATCC33218</strain>
    </source>
</reference>
<name>A0A098GJK9_LEGMI</name>
<accession>A0A098GJK9</accession>
<dbReference type="AlphaFoldDB" id="A0A098GJK9"/>
<sequence>MIIFPIDMYGHPLNNLPVQIKLLKKTIVIQSHKFSWIEVYFMDSALHELQKPRQDTECAIALSHPLVY</sequence>
<evidence type="ECO:0000313" key="1">
    <source>
        <dbReference type="EMBL" id="CEG61676.1"/>
    </source>
</evidence>
<proteinExistence type="predicted"/>
<protein>
    <submittedName>
        <fullName evidence="1">Uncharacterized protein</fullName>
    </submittedName>
</protein>
<dbReference type="HOGENOM" id="CLU_2792596_0_0_6"/>
<gene>
    <name evidence="1" type="ORF">LMI_2408</name>
</gene>
<dbReference type="Proteomes" id="UP000032414">
    <property type="component" value="Chromosome I"/>
</dbReference>
<dbReference type="KEGG" id="tmc:LMI_2408"/>
<organism evidence="1 2">
    <name type="scientific">Legionella micdadei</name>
    <name type="common">Tatlockia micdadei</name>
    <dbReference type="NCBI Taxonomy" id="451"/>
    <lineage>
        <taxon>Bacteria</taxon>
        <taxon>Pseudomonadati</taxon>
        <taxon>Pseudomonadota</taxon>
        <taxon>Gammaproteobacteria</taxon>
        <taxon>Legionellales</taxon>
        <taxon>Legionellaceae</taxon>
        <taxon>Legionella</taxon>
    </lineage>
</organism>
<evidence type="ECO:0000313" key="2">
    <source>
        <dbReference type="Proteomes" id="UP000032414"/>
    </source>
</evidence>